<evidence type="ECO:0000256" key="4">
    <source>
        <dbReference type="SAM" id="Phobius"/>
    </source>
</evidence>
<evidence type="ECO:0000256" key="1">
    <source>
        <dbReference type="ARBA" id="ARBA00022679"/>
    </source>
</evidence>
<dbReference type="PANTHER" id="PTHR24421">
    <property type="entry name" value="NITRATE/NITRITE SENSOR PROTEIN NARX-RELATED"/>
    <property type="match status" value="1"/>
</dbReference>
<evidence type="ECO:0000256" key="2">
    <source>
        <dbReference type="ARBA" id="ARBA00022777"/>
    </source>
</evidence>
<keyword evidence="7" id="KW-1185">Reference proteome</keyword>
<feature type="transmembrane region" description="Helical" evidence="4">
    <location>
        <begin position="112"/>
        <end position="131"/>
    </location>
</feature>
<dbReference type="Pfam" id="PF07730">
    <property type="entry name" value="HisKA_3"/>
    <property type="match status" value="1"/>
</dbReference>
<dbReference type="SUPFAM" id="SSF55874">
    <property type="entry name" value="ATPase domain of HSP90 chaperone/DNA topoisomerase II/histidine kinase"/>
    <property type="match status" value="1"/>
</dbReference>
<organism evidence="6 7">
    <name type="scientific">Pseudoalteromonas aurantia 208</name>
    <dbReference type="NCBI Taxonomy" id="1314867"/>
    <lineage>
        <taxon>Bacteria</taxon>
        <taxon>Pseudomonadati</taxon>
        <taxon>Pseudomonadota</taxon>
        <taxon>Gammaproteobacteria</taxon>
        <taxon>Alteromonadales</taxon>
        <taxon>Pseudoalteromonadaceae</taxon>
        <taxon>Pseudoalteromonas</taxon>
    </lineage>
</organism>
<dbReference type="GO" id="GO:0016301">
    <property type="term" value="F:kinase activity"/>
    <property type="evidence" value="ECO:0007669"/>
    <property type="project" value="UniProtKB-KW"/>
</dbReference>
<dbReference type="Proteomes" id="UP000615755">
    <property type="component" value="Unassembled WGS sequence"/>
</dbReference>
<feature type="domain" description="Signal transduction histidine kinase subgroup 3 dimerisation and phosphoacceptor" evidence="5">
    <location>
        <begin position="182"/>
        <end position="248"/>
    </location>
</feature>
<keyword evidence="4" id="KW-1133">Transmembrane helix</keyword>
<keyword evidence="4" id="KW-0812">Transmembrane</keyword>
<dbReference type="CDD" id="cd16917">
    <property type="entry name" value="HATPase_UhpB-NarQ-NarX-like"/>
    <property type="match status" value="1"/>
</dbReference>
<proteinExistence type="predicted"/>
<feature type="transmembrane region" description="Helical" evidence="4">
    <location>
        <begin position="137"/>
        <end position="156"/>
    </location>
</feature>
<feature type="transmembrane region" description="Helical" evidence="4">
    <location>
        <begin position="75"/>
        <end position="100"/>
    </location>
</feature>
<gene>
    <name evidence="6" type="primary">desK</name>
    <name evidence="6" type="ORF">PAUR_a3385</name>
</gene>
<accession>A0ABR9E5X2</accession>
<feature type="transmembrane region" description="Helical" evidence="4">
    <location>
        <begin position="48"/>
        <end position="69"/>
    </location>
</feature>
<evidence type="ECO:0000313" key="7">
    <source>
        <dbReference type="Proteomes" id="UP000615755"/>
    </source>
</evidence>
<feature type="transmembrane region" description="Helical" evidence="4">
    <location>
        <begin position="18"/>
        <end position="36"/>
    </location>
</feature>
<dbReference type="Gene3D" id="1.20.5.1930">
    <property type="match status" value="1"/>
</dbReference>
<evidence type="ECO:0000313" key="6">
    <source>
        <dbReference type="EMBL" id="MBE0366385.1"/>
    </source>
</evidence>
<dbReference type="InterPro" id="IPR036890">
    <property type="entry name" value="HATPase_C_sf"/>
</dbReference>
<evidence type="ECO:0000259" key="5">
    <source>
        <dbReference type="Pfam" id="PF07730"/>
    </source>
</evidence>
<keyword evidence="1" id="KW-0808">Transferase</keyword>
<sequence length="367" mass="40677">MEPVLPVDKMTLADPSKFFRNLGPLIFSLFYFLPIIGQWSEIGWQNLLAQLLIYVGFVALYCAGLHTPGTKVTPIIILMLLLTSCGTLVTSGTSTLFGYIAPLCGFNYRRPYNFLMLGVLFLFIFFSSEFLITTEPFYFWAPSALIAVGLFSFGLMEHRERVHRLLHQKNQQKLEQLAAIAERERIARDLHDTLGHSLSSIALKAELASKLCHAGLQEKASDESQQVATLARALLSDVREAVSGLKQVGLYAQLNLLEQRLKEAQFNVVQQVESVTMGAEQESALCFIAKELVTNILRHSNAREVNLKLTQQNTVQLCISDDGKVESFTHGNGLSGLIERAHQAGAIVDINIEQGFTVKVEFSGAVA</sequence>
<dbReference type="EMBL" id="AQGV01000009">
    <property type="protein sequence ID" value="MBE0366385.1"/>
    <property type="molecule type" value="Genomic_DNA"/>
</dbReference>
<name>A0ABR9E5X2_9GAMM</name>
<keyword evidence="2 6" id="KW-0418">Kinase</keyword>
<keyword evidence="3" id="KW-0902">Two-component regulatory system</keyword>
<comment type="caution">
    <text evidence="6">The sequence shown here is derived from an EMBL/GenBank/DDBJ whole genome shotgun (WGS) entry which is preliminary data.</text>
</comment>
<dbReference type="InterPro" id="IPR011712">
    <property type="entry name" value="Sig_transdc_His_kin_sub3_dim/P"/>
</dbReference>
<reference evidence="6 7" key="1">
    <citation type="submission" date="2015-03" db="EMBL/GenBank/DDBJ databases">
        <title>Genome sequence of Pseudoalteromonas aurantia.</title>
        <authorList>
            <person name="Xie B.-B."/>
            <person name="Rong J.-C."/>
            <person name="Qin Q.-L."/>
            <person name="Zhang Y.-Z."/>
        </authorList>
    </citation>
    <scope>NUCLEOTIDE SEQUENCE [LARGE SCALE GENOMIC DNA]</scope>
    <source>
        <strain evidence="6 7">208</strain>
    </source>
</reference>
<dbReference type="InterPro" id="IPR050482">
    <property type="entry name" value="Sensor_HK_TwoCompSys"/>
</dbReference>
<dbReference type="PANTHER" id="PTHR24421:SF63">
    <property type="entry name" value="SENSOR HISTIDINE KINASE DESK"/>
    <property type="match status" value="1"/>
</dbReference>
<dbReference type="Gene3D" id="3.30.565.10">
    <property type="entry name" value="Histidine kinase-like ATPase, C-terminal domain"/>
    <property type="match status" value="1"/>
</dbReference>
<protein>
    <submittedName>
        <fullName evidence="6">Two-component system, NarL family, sensor histidine kinase DesK</fullName>
    </submittedName>
</protein>
<dbReference type="RefSeq" id="WP_192505929.1">
    <property type="nucleotide sequence ID" value="NZ_AQGV01000009.1"/>
</dbReference>
<evidence type="ECO:0000256" key="3">
    <source>
        <dbReference type="ARBA" id="ARBA00023012"/>
    </source>
</evidence>
<keyword evidence="4" id="KW-0472">Membrane</keyword>